<feature type="domain" description="UmuC" evidence="4">
    <location>
        <begin position="1"/>
        <end position="31"/>
    </location>
</feature>
<proteinExistence type="inferred from homology"/>
<comment type="caution">
    <text evidence="5">The sequence shown here is derived from an EMBL/GenBank/DDBJ whole genome shotgun (WGS) entry which is preliminary data.</text>
</comment>
<keyword evidence="3" id="KW-0548">Nucleotidyltransferase</keyword>
<dbReference type="PANTHER" id="PTHR11076:SF33">
    <property type="entry name" value="DNA POLYMERASE KAPPA"/>
    <property type="match status" value="1"/>
</dbReference>
<dbReference type="GO" id="GO:0009432">
    <property type="term" value="P:SOS response"/>
    <property type="evidence" value="ECO:0007669"/>
    <property type="project" value="TreeGrafter"/>
</dbReference>
<evidence type="ECO:0000256" key="1">
    <source>
        <dbReference type="ARBA" id="ARBA00010945"/>
    </source>
</evidence>
<dbReference type="InterPro" id="IPR043502">
    <property type="entry name" value="DNA/RNA_pol_sf"/>
</dbReference>
<protein>
    <recommendedName>
        <fullName evidence="4">UmuC domain-containing protein</fullName>
    </recommendedName>
</protein>
<dbReference type="InterPro" id="IPR043128">
    <property type="entry name" value="Rev_trsase/Diguanyl_cyclase"/>
</dbReference>
<evidence type="ECO:0000259" key="4">
    <source>
        <dbReference type="PROSITE" id="PS50173"/>
    </source>
</evidence>
<evidence type="ECO:0000313" key="6">
    <source>
        <dbReference type="Proteomes" id="UP000478636"/>
    </source>
</evidence>
<dbReference type="PROSITE" id="PS50173">
    <property type="entry name" value="UMUC"/>
    <property type="match status" value="2"/>
</dbReference>
<dbReference type="GO" id="GO:0042276">
    <property type="term" value="P:error-prone translesion synthesis"/>
    <property type="evidence" value="ECO:0007669"/>
    <property type="project" value="TreeGrafter"/>
</dbReference>
<keyword evidence="2" id="KW-0515">Mutator protein</keyword>
<organism evidence="5 6">
    <name type="scientific">Leuconostoc lactis</name>
    <dbReference type="NCBI Taxonomy" id="1246"/>
    <lineage>
        <taxon>Bacteria</taxon>
        <taxon>Bacillati</taxon>
        <taxon>Bacillota</taxon>
        <taxon>Bacilli</taxon>
        <taxon>Lactobacillales</taxon>
        <taxon>Lactobacillaceae</taxon>
        <taxon>Leuconostoc</taxon>
    </lineage>
</organism>
<feature type="domain" description="UmuC" evidence="4">
    <location>
        <begin position="33"/>
        <end position="98"/>
    </location>
</feature>
<dbReference type="PANTHER" id="PTHR11076">
    <property type="entry name" value="DNA REPAIR POLYMERASE UMUC / TRANSFERASE FAMILY MEMBER"/>
    <property type="match status" value="1"/>
</dbReference>
<dbReference type="GO" id="GO:0005829">
    <property type="term" value="C:cytosol"/>
    <property type="evidence" value="ECO:0007669"/>
    <property type="project" value="TreeGrafter"/>
</dbReference>
<dbReference type="Gene3D" id="3.30.70.270">
    <property type="match status" value="1"/>
</dbReference>
<dbReference type="AlphaFoldDB" id="A0A6L7AB09"/>
<keyword evidence="3" id="KW-0239">DNA-directed DNA polymerase</keyword>
<dbReference type="Proteomes" id="UP000478636">
    <property type="component" value="Unassembled WGS sequence"/>
</dbReference>
<dbReference type="Pfam" id="PF00817">
    <property type="entry name" value="IMS"/>
    <property type="match status" value="2"/>
</dbReference>
<evidence type="ECO:0000256" key="2">
    <source>
        <dbReference type="ARBA" id="ARBA00022457"/>
    </source>
</evidence>
<dbReference type="GO" id="GO:0006281">
    <property type="term" value="P:DNA repair"/>
    <property type="evidence" value="ECO:0007669"/>
    <property type="project" value="InterPro"/>
</dbReference>
<evidence type="ECO:0000313" key="5">
    <source>
        <dbReference type="EMBL" id="MWN21424.1"/>
    </source>
</evidence>
<dbReference type="SUPFAM" id="SSF56672">
    <property type="entry name" value="DNA/RNA polymerases"/>
    <property type="match status" value="2"/>
</dbReference>
<reference evidence="5 6" key="1">
    <citation type="submission" date="2019-12" db="EMBL/GenBank/DDBJ databases">
        <title>Complete genome sequence of Leuconostoc lactis strain AVN1 provides insights into metabolic potential.</title>
        <authorList>
            <person name="Besrour N."/>
            <person name="Najjari A."/>
            <person name="Fhoula I."/>
            <person name="Jaballah S."/>
            <person name="Klibi N."/>
            <person name="Ouzari H.I."/>
        </authorList>
    </citation>
    <scope>NUCLEOTIDE SEQUENCE [LARGE SCALE GENOMIC DNA]</scope>
    <source>
        <strain evidence="5 6">AVN1</strain>
    </source>
</reference>
<evidence type="ECO:0000256" key="3">
    <source>
        <dbReference type="ARBA" id="ARBA00022932"/>
    </source>
</evidence>
<dbReference type="InterPro" id="IPR001126">
    <property type="entry name" value="UmuC"/>
</dbReference>
<comment type="similarity">
    <text evidence="1">Belongs to the DNA polymerase type-Y family.</text>
</comment>
<dbReference type="EMBL" id="WSZI01000014">
    <property type="protein sequence ID" value="MWN21424.1"/>
    <property type="molecule type" value="Genomic_DNA"/>
</dbReference>
<gene>
    <name evidence="5" type="ORF">GQS40_07505</name>
</gene>
<dbReference type="Gene3D" id="3.40.1170.60">
    <property type="match status" value="1"/>
</dbReference>
<name>A0A6L7AB09_LEULA</name>
<dbReference type="GO" id="GO:0003887">
    <property type="term" value="F:DNA-directed DNA polymerase activity"/>
    <property type="evidence" value="ECO:0007669"/>
    <property type="project" value="UniProtKB-KW"/>
</dbReference>
<keyword evidence="3" id="KW-0808">Transferase</keyword>
<dbReference type="InterPro" id="IPR050116">
    <property type="entry name" value="DNA_polymerase-Y"/>
</dbReference>
<sequence>MLAAQLRHDIYKQTRLTSSVGVSYNKLLAKLGNPALRHQPLIISRDPAETGGRGVVTTANYVARQLGIHSAMRSAEARRLAPDGIFLTPDFAKYKAISIATVIIP</sequence>
<accession>A0A6L7AB09</accession>